<proteinExistence type="predicted"/>
<dbReference type="AlphaFoldDB" id="A0A7X0J870"/>
<accession>A0A7X0J870</accession>
<reference evidence="1 2" key="1">
    <citation type="submission" date="2020-08" db="EMBL/GenBank/DDBJ databases">
        <title>Genomic Encyclopedia of Type Strains, Phase IV (KMG-V): Genome sequencing to study the core and pangenomes of soil and plant-associated prokaryotes.</title>
        <authorList>
            <person name="Whitman W."/>
        </authorList>
    </citation>
    <scope>NUCLEOTIDE SEQUENCE [LARGE SCALE GENOMIC DNA]</scope>
    <source>
        <strain evidence="1 2">M2T3</strain>
    </source>
</reference>
<evidence type="ECO:0000313" key="1">
    <source>
        <dbReference type="EMBL" id="MBB6502904.1"/>
    </source>
</evidence>
<comment type="caution">
    <text evidence="1">The sequence shown here is derived from an EMBL/GenBank/DDBJ whole genome shotgun (WGS) entry which is preliminary data.</text>
</comment>
<name>A0A7X0J870_9SPHI</name>
<evidence type="ECO:0000313" key="2">
    <source>
        <dbReference type="Proteomes" id="UP000521017"/>
    </source>
</evidence>
<dbReference type="EMBL" id="JACHCC010000017">
    <property type="protein sequence ID" value="MBB6502904.1"/>
    <property type="molecule type" value="Genomic_DNA"/>
</dbReference>
<dbReference type="RefSeq" id="WP_184629149.1">
    <property type="nucleotide sequence ID" value="NZ_JACHCC010000017.1"/>
</dbReference>
<gene>
    <name evidence="1" type="ORF">HDF25_005089</name>
</gene>
<protein>
    <submittedName>
        <fullName evidence="1">Uncharacterized protein</fullName>
    </submittedName>
</protein>
<organism evidence="1 2">
    <name type="scientific">Pedobacter cryoconitis</name>
    <dbReference type="NCBI Taxonomy" id="188932"/>
    <lineage>
        <taxon>Bacteria</taxon>
        <taxon>Pseudomonadati</taxon>
        <taxon>Bacteroidota</taxon>
        <taxon>Sphingobacteriia</taxon>
        <taxon>Sphingobacteriales</taxon>
        <taxon>Sphingobacteriaceae</taxon>
        <taxon>Pedobacter</taxon>
    </lineage>
</organism>
<dbReference type="Proteomes" id="UP000521017">
    <property type="component" value="Unassembled WGS sequence"/>
</dbReference>
<sequence>MYSKRSSSPEFDQLQFDLREYKMALAPGVKAGLPSIIEKLDAIIETTKKLCETIVDTFDEPYFRFLECFFLVAKFQAAYLQSLKSGDGKSDALKQANQFNLEHLSGVAAKLDHSRPSIEVALILAAGLSASNQLTDFYKKIDELAIISLPFVHGIETNPYAHFQRHISTPDSEEKKEAEPLMLSVQFSTDNEPWANPQLLKPKTQYTINGVIKLNRLPENYDKLIIRHVSTTGDDFFVLSLPEIQLTNALSYSIRGQVVFKYAQNTFDPPIAIKLMAQLLSVSEEPAYPHLIGYDELITQVIDEKTFKYPTGFSKLNKKAWDIGLEIKKDLPDIDSQELDHFIILLSGILNYAGYCALHGIYKTIGKLSEDDFRDRLITYLSANPTIGGDIIKEGHVAGGRVEIRYQNIIAELKVEKKISDRAKMVDKYKRQPSVYASALSADLAILCILDLTDKILPSTSVANNVFTIPAVFHGFVNAPTTSKIAVIIIDGNLKNPSAY</sequence>